<dbReference type="InterPro" id="IPR015797">
    <property type="entry name" value="NUDIX_hydrolase-like_dom_sf"/>
</dbReference>
<sequence length="177" mass="20243">MHIDLASFVPQSDRDLENHLRISDFIAGEPKAFENDPVTSHVTGSAFVVNEKRSHVVLTHHRKLKRWLQLGGHCDGVRDVLFVAQREAYEESGLSWIRPLSSAIFDIDIHEIPANAKGPAHLHYDMRFLFEADMRDPLKITDESDDLAWVALDRLEDYTDEHSVLVMRDKLRGFAQG</sequence>
<feature type="domain" description="Nudix hydrolase" evidence="1">
    <location>
        <begin position="39"/>
        <end position="172"/>
    </location>
</feature>
<dbReference type="SUPFAM" id="SSF55811">
    <property type="entry name" value="Nudix"/>
    <property type="match status" value="1"/>
</dbReference>
<evidence type="ECO:0000259" key="1">
    <source>
        <dbReference type="PROSITE" id="PS51462"/>
    </source>
</evidence>
<accession>A0A154L684</accession>
<evidence type="ECO:0000313" key="3">
    <source>
        <dbReference type="Proteomes" id="UP000076335"/>
    </source>
</evidence>
<dbReference type="PROSITE" id="PS51462">
    <property type="entry name" value="NUDIX"/>
    <property type="match status" value="1"/>
</dbReference>
<name>A0A154L684_9PROT</name>
<keyword evidence="2" id="KW-0378">Hydrolase</keyword>
<evidence type="ECO:0000313" key="2">
    <source>
        <dbReference type="EMBL" id="KZB65654.1"/>
    </source>
</evidence>
<dbReference type="InterPro" id="IPR000086">
    <property type="entry name" value="NUDIX_hydrolase_dom"/>
</dbReference>
<dbReference type="GO" id="GO:0016787">
    <property type="term" value="F:hydrolase activity"/>
    <property type="evidence" value="ECO:0007669"/>
    <property type="project" value="UniProtKB-KW"/>
</dbReference>
<dbReference type="OrthoDB" id="129709at2"/>
<dbReference type="CDD" id="cd03674">
    <property type="entry name" value="NUDIX_Hydrolase"/>
    <property type="match status" value="1"/>
</dbReference>
<comment type="caution">
    <text evidence="2">The sequence shown here is derived from an EMBL/GenBank/DDBJ whole genome shotgun (WGS) entry which is preliminary data.</text>
</comment>
<dbReference type="EMBL" id="LPVY01000008">
    <property type="protein sequence ID" value="KZB65654.1"/>
    <property type="molecule type" value="Genomic_DNA"/>
</dbReference>
<dbReference type="Pfam" id="PF00293">
    <property type="entry name" value="NUDIX"/>
    <property type="match status" value="1"/>
</dbReference>
<reference evidence="2 3" key="1">
    <citation type="submission" date="2015-12" db="EMBL/GenBank/DDBJ databases">
        <title>Genome sequence of Thalassospira lucentensis MCCC 1A02072.</title>
        <authorList>
            <person name="Lu L."/>
            <person name="Lai Q."/>
            <person name="Shao Z."/>
            <person name="Qian P."/>
        </authorList>
    </citation>
    <scope>NUCLEOTIDE SEQUENCE [LARGE SCALE GENOMIC DNA]</scope>
    <source>
        <strain evidence="2 3">MCCC 1A02072</strain>
    </source>
</reference>
<organism evidence="2 3">
    <name type="scientific">Thalassospira lucentensis</name>
    <dbReference type="NCBI Taxonomy" id="168935"/>
    <lineage>
        <taxon>Bacteria</taxon>
        <taxon>Pseudomonadati</taxon>
        <taxon>Pseudomonadota</taxon>
        <taxon>Alphaproteobacteria</taxon>
        <taxon>Rhodospirillales</taxon>
        <taxon>Thalassospiraceae</taxon>
        <taxon>Thalassospira</taxon>
    </lineage>
</organism>
<gene>
    <name evidence="2" type="ORF">AUP42_16915</name>
</gene>
<dbReference type="Gene3D" id="3.90.79.10">
    <property type="entry name" value="Nucleoside Triphosphate Pyrophosphohydrolase"/>
    <property type="match status" value="1"/>
</dbReference>
<proteinExistence type="predicted"/>
<dbReference type="Proteomes" id="UP000076335">
    <property type="component" value="Unassembled WGS sequence"/>
</dbReference>
<dbReference type="AlphaFoldDB" id="A0A154L684"/>
<dbReference type="RefSeq" id="WP_062950999.1">
    <property type="nucleotide sequence ID" value="NZ_LPVY01000008.1"/>
</dbReference>
<protein>
    <submittedName>
        <fullName evidence="2">NUDIX hydrolase</fullName>
    </submittedName>
</protein>